<evidence type="ECO:0000259" key="8">
    <source>
        <dbReference type="SMART" id="SM00893"/>
    </source>
</evidence>
<dbReference type="CDD" id="cd01714">
    <property type="entry name" value="ETF_beta"/>
    <property type="match status" value="1"/>
</dbReference>
<evidence type="ECO:0000256" key="6">
    <source>
        <dbReference type="ARBA" id="ARBA00022982"/>
    </source>
</evidence>
<evidence type="ECO:0000256" key="3">
    <source>
        <dbReference type="ARBA" id="ARBA00011355"/>
    </source>
</evidence>
<comment type="caution">
    <text evidence="9">The sequence shown here is derived from an EMBL/GenBank/DDBJ whole genome shotgun (WGS) entry which is preliminary data.</text>
</comment>
<dbReference type="Proteomes" id="UP000248606">
    <property type="component" value="Unassembled WGS sequence"/>
</dbReference>
<dbReference type="InterPro" id="IPR014730">
    <property type="entry name" value="ETF_a/b_N"/>
</dbReference>
<comment type="similarity">
    <text evidence="2">Belongs to the ETF beta-subunit/FixA family.</text>
</comment>
<dbReference type="SMART" id="SM00893">
    <property type="entry name" value="ETF"/>
    <property type="match status" value="1"/>
</dbReference>
<accession>A0A2W5IFD8</accession>
<dbReference type="PANTHER" id="PTHR21294">
    <property type="entry name" value="ELECTRON TRANSFER FLAVOPROTEIN BETA-SUBUNIT"/>
    <property type="match status" value="1"/>
</dbReference>
<dbReference type="Pfam" id="PF01012">
    <property type="entry name" value="ETF"/>
    <property type="match status" value="1"/>
</dbReference>
<evidence type="ECO:0000256" key="4">
    <source>
        <dbReference type="ARBA" id="ARBA00016797"/>
    </source>
</evidence>
<dbReference type="AlphaFoldDB" id="A0A2W5IFD8"/>
<dbReference type="EMBL" id="QFOZ01000001">
    <property type="protein sequence ID" value="PZP89753.1"/>
    <property type="molecule type" value="Genomic_DNA"/>
</dbReference>
<evidence type="ECO:0000256" key="7">
    <source>
        <dbReference type="ARBA" id="ARBA00025649"/>
    </source>
</evidence>
<evidence type="ECO:0000256" key="2">
    <source>
        <dbReference type="ARBA" id="ARBA00007557"/>
    </source>
</evidence>
<keyword evidence="6" id="KW-0249">Electron transport</keyword>
<evidence type="ECO:0000256" key="5">
    <source>
        <dbReference type="ARBA" id="ARBA00022448"/>
    </source>
</evidence>
<dbReference type="PIRSF" id="PIRSF000090">
    <property type="entry name" value="Beta-ETF"/>
    <property type="match status" value="1"/>
</dbReference>
<feature type="domain" description="Electron transfer flavoprotein alpha/beta-subunit N-terminal" evidence="8">
    <location>
        <begin position="23"/>
        <end position="216"/>
    </location>
</feature>
<dbReference type="InterPro" id="IPR033948">
    <property type="entry name" value="ETF_beta_N"/>
</dbReference>
<dbReference type="Gene3D" id="3.40.50.620">
    <property type="entry name" value="HUPs"/>
    <property type="match status" value="1"/>
</dbReference>
<dbReference type="InterPro" id="IPR012255">
    <property type="entry name" value="ETF_b"/>
</dbReference>
<evidence type="ECO:0000256" key="1">
    <source>
        <dbReference type="ARBA" id="ARBA00001974"/>
    </source>
</evidence>
<comment type="function">
    <text evidence="7">The electron transfer flavoprotein serves as a specific electron acceptor for other dehydrogenases. It transfers the electrons to the main respiratory chain via ETF-ubiquinone oxidoreductase (ETF dehydrogenase).</text>
</comment>
<dbReference type="PANTHER" id="PTHR21294:SF8">
    <property type="entry name" value="ELECTRON TRANSFER FLAVOPROTEIN SUBUNIT BETA"/>
    <property type="match status" value="1"/>
</dbReference>
<dbReference type="InterPro" id="IPR014729">
    <property type="entry name" value="Rossmann-like_a/b/a_fold"/>
</dbReference>
<dbReference type="GO" id="GO:0005829">
    <property type="term" value="C:cytosol"/>
    <property type="evidence" value="ECO:0007669"/>
    <property type="project" value="TreeGrafter"/>
</dbReference>
<evidence type="ECO:0000313" key="9">
    <source>
        <dbReference type="EMBL" id="PZP89753.1"/>
    </source>
</evidence>
<reference evidence="9 10" key="1">
    <citation type="submission" date="2017-08" db="EMBL/GenBank/DDBJ databases">
        <title>Infants hospitalized years apart are colonized by the same room-sourced microbial strains.</title>
        <authorList>
            <person name="Brooks B."/>
            <person name="Olm M.R."/>
            <person name="Firek B.A."/>
            <person name="Baker R."/>
            <person name="Thomas B.C."/>
            <person name="Morowitz M.J."/>
            <person name="Banfield J.F."/>
        </authorList>
    </citation>
    <scope>NUCLEOTIDE SEQUENCE [LARGE SCALE GENOMIC DNA]</scope>
    <source>
        <strain evidence="9">S2_006_000_R1_57</strain>
    </source>
</reference>
<name>A0A2W5IFD8_9ACTN</name>
<evidence type="ECO:0000313" key="10">
    <source>
        <dbReference type="Proteomes" id="UP000248606"/>
    </source>
</evidence>
<proteinExistence type="inferred from homology"/>
<comment type="cofactor">
    <cofactor evidence="1">
        <name>FAD</name>
        <dbReference type="ChEBI" id="CHEBI:57692"/>
    </cofactor>
</comment>
<sequence length="263" mass="28107">MSATVVLVKQVPDYETDNSLTDDFRLNRENVDKILDETNEHAVEAAVQLNDILETPHEIIALTMGPDSAVEALRRAMAMGADRGIHICDDALVGSDAIQTSWVLANALGHIEDTKLIVCGDQSSDAGAGTVPAIVAEYLGIPALTSIHSLTVEPDGSLIAERATDGFTYQLTAEMPALISVTETMNEPRFPSFKGIMAAKKKEVTEWTLADIGVLPTQVGQKGAGTTVTATEERPAKSQGDIFVDNGDGAQRIMNYLVAKKLV</sequence>
<dbReference type="SUPFAM" id="SSF52402">
    <property type="entry name" value="Adenine nucleotide alpha hydrolases-like"/>
    <property type="match status" value="1"/>
</dbReference>
<gene>
    <name evidence="9" type="ORF">DI579_00875</name>
</gene>
<protein>
    <recommendedName>
        <fullName evidence="4">Electron transfer flavoprotein subunit beta</fullName>
    </recommendedName>
</protein>
<dbReference type="GO" id="GO:0009055">
    <property type="term" value="F:electron transfer activity"/>
    <property type="evidence" value="ECO:0007669"/>
    <property type="project" value="InterPro"/>
</dbReference>
<keyword evidence="5" id="KW-0813">Transport</keyword>
<comment type="subunit">
    <text evidence="3">Heterodimer of an alpha and a beta subunit.</text>
</comment>
<dbReference type="RefSeq" id="WP_290595465.1">
    <property type="nucleotide sequence ID" value="NZ_JAPJOB010000001.1"/>
</dbReference>
<organism evidence="9 10">
    <name type="scientific">Lawsonella clevelandensis</name>
    <dbReference type="NCBI Taxonomy" id="1528099"/>
    <lineage>
        <taxon>Bacteria</taxon>
        <taxon>Bacillati</taxon>
        <taxon>Actinomycetota</taxon>
        <taxon>Actinomycetes</taxon>
        <taxon>Mycobacteriales</taxon>
        <taxon>Lawsonellaceae</taxon>
        <taxon>Lawsonella</taxon>
    </lineage>
</organism>